<organism evidence="9 10">
    <name type="scientific">Paenibacillus thermoaerophilus</name>
    <dbReference type="NCBI Taxonomy" id="1215385"/>
    <lineage>
        <taxon>Bacteria</taxon>
        <taxon>Bacillati</taxon>
        <taxon>Bacillota</taxon>
        <taxon>Bacilli</taxon>
        <taxon>Bacillales</taxon>
        <taxon>Paenibacillaceae</taxon>
        <taxon>Paenibacillus</taxon>
    </lineage>
</organism>
<dbReference type="Gene3D" id="3.40.1010.10">
    <property type="entry name" value="Cobalt-precorrin-4 Transmethylase, Domain 1"/>
    <property type="match status" value="1"/>
</dbReference>
<evidence type="ECO:0000256" key="2">
    <source>
        <dbReference type="ARBA" id="ARBA00022603"/>
    </source>
</evidence>
<comment type="caution">
    <text evidence="9">The sequence shown here is derived from an EMBL/GenBank/DDBJ whole genome shotgun (WGS) entry which is preliminary data.</text>
</comment>
<evidence type="ECO:0000313" key="10">
    <source>
        <dbReference type="Proteomes" id="UP001596528"/>
    </source>
</evidence>
<evidence type="ECO:0000256" key="3">
    <source>
        <dbReference type="ARBA" id="ARBA00022679"/>
    </source>
</evidence>
<evidence type="ECO:0000256" key="4">
    <source>
        <dbReference type="ARBA" id="ARBA00022691"/>
    </source>
</evidence>
<feature type="domain" description="Tetrapyrrole biosynthesis uroporphyrinogen III synthase" evidence="8">
    <location>
        <begin position="285"/>
        <end position="521"/>
    </location>
</feature>
<gene>
    <name evidence="9" type="primary">cobA</name>
    <name evidence="9" type="ORF">ACFQWB_11580</name>
</gene>
<dbReference type="InterPro" id="IPR003043">
    <property type="entry name" value="Uropor_MeTrfase_CS"/>
</dbReference>
<evidence type="ECO:0000256" key="6">
    <source>
        <dbReference type="RuleBase" id="RU003960"/>
    </source>
</evidence>
<dbReference type="InterPro" id="IPR006366">
    <property type="entry name" value="CobA/CysG_C"/>
</dbReference>
<dbReference type="PANTHER" id="PTHR45790">
    <property type="entry name" value="SIROHEME SYNTHASE-RELATED"/>
    <property type="match status" value="1"/>
</dbReference>
<evidence type="ECO:0000259" key="8">
    <source>
        <dbReference type="Pfam" id="PF02602"/>
    </source>
</evidence>
<dbReference type="EMBL" id="JBHTGQ010000024">
    <property type="protein sequence ID" value="MFC7750565.1"/>
    <property type="molecule type" value="Genomic_DNA"/>
</dbReference>
<dbReference type="Pfam" id="PF00590">
    <property type="entry name" value="TP_methylase"/>
    <property type="match status" value="1"/>
</dbReference>
<dbReference type="PROSITE" id="PS00840">
    <property type="entry name" value="SUMT_2"/>
    <property type="match status" value="1"/>
</dbReference>
<feature type="domain" description="Tetrapyrrole methylase" evidence="7">
    <location>
        <begin position="23"/>
        <end position="235"/>
    </location>
</feature>
<dbReference type="InterPro" id="IPR050161">
    <property type="entry name" value="Siro_Cobalamin_biosynth"/>
</dbReference>
<dbReference type="RefSeq" id="WP_138790078.1">
    <property type="nucleotide sequence ID" value="NZ_JBHTGQ010000024.1"/>
</dbReference>
<accession>A0ABW2V6B2</accession>
<dbReference type="InterPro" id="IPR003754">
    <property type="entry name" value="4pyrrol_synth_uPrphyn_synth"/>
</dbReference>
<dbReference type="PANTHER" id="PTHR45790:SF3">
    <property type="entry name" value="S-ADENOSYL-L-METHIONINE-DEPENDENT UROPORPHYRINOGEN III METHYLTRANSFERASE, CHLOROPLASTIC"/>
    <property type="match status" value="1"/>
</dbReference>
<dbReference type="Gene3D" id="3.40.50.10090">
    <property type="match status" value="2"/>
</dbReference>
<dbReference type="NCBIfam" id="TIGR01469">
    <property type="entry name" value="cobA_cysG_Cterm"/>
    <property type="match status" value="1"/>
</dbReference>
<dbReference type="Pfam" id="PF02602">
    <property type="entry name" value="HEM4"/>
    <property type="match status" value="1"/>
</dbReference>
<keyword evidence="5" id="KW-0627">Porphyrin biosynthesis</keyword>
<dbReference type="InterPro" id="IPR036108">
    <property type="entry name" value="4pyrrol_syn_uPrphyn_synt_sf"/>
</dbReference>
<dbReference type="NCBIfam" id="NF004790">
    <property type="entry name" value="PRK06136.1"/>
    <property type="match status" value="1"/>
</dbReference>
<dbReference type="InterPro" id="IPR014777">
    <property type="entry name" value="4pyrrole_Mease_sub1"/>
</dbReference>
<keyword evidence="10" id="KW-1185">Reference proteome</keyword>
<dbReference type="GO" id="GO:0004851">
    <property type="term" value="F:uroporphyrin-III C-methyltransferase activity"/>
    <property type="evidence" value="ECO:0007669"/>
    <property type="project" value="UniProtKB-EC"/>
</dbReference>
<evidence type="ECO:0000259" key="7">
    <source>
        <dbReference type="Pfam" id="PF00590"/>
    </source>
</evidence>
<dbReference type="Gene3D" id="3.30.950.10">
    <property type="entry name" value="Methyltransferase, Cobalt-precorrin-4 Transmethylase, Domain 2"/>
    <property type="match status" value="1"/>
</dbReference>
<dbReference type="SUPFAM" id="SSF53790">
    <property type="entry name" value="Tetrapyrrole methylase"/>
    <property type="match status" value="1"/>
</dbReference>
<keyword evidence="3 6" id="KW-0808">Transferase</keyword>
<protein>
    <recommendedName>
        <fullName evidence="1">uroporphyrinogen-III C-methyltransferase</fullName>
        <ecNumber evidence="1">2.1.1.107</ecNumber>
    </recommendedName>
</protein>
<dbReference type="PROSITE" id="PS00839">
    <property type="entry name" value="SUMT_1"/>
    <property type="match status" value="1"/>
</dbReference>
<keyword evidence="2 6" id="KW-0489">Methyltransferase</keyword>
<dbReference type="InterPro" id="IPR000878">
    <property type="entry name" value="4pyrrol_Mease"/>
</dbReference>
<proteinExistence type="inferred from homology"/>
<dbReference type="EC" id="2.1.1.107" evidence="1"/>
<reference evidence="10" key="1">
    <citation type="journal article" date="2019" name="Int. J. Syst. Evol. Microbiol.">
        <title>The Global Catalogue of Microorganisms (GCM) 10K type strain sequencing project: providing services to taxonomists for standard genome sequencing and annotation.</title>
        <authorList>
            <consortium name="The Broad Institute Genomics Platform"/>
            <consortium name="The Broad Institute Genome Sequencing Center for Infectious Disease"/>
            <person name="Wu L."/>
            <person name="Ma J."/>
        </authorList>
    </citation>
    <scope>NUCLEOTIDE SEQUENCE [LARGE SCALE GENOMIC DNA]</scope>
    <source>
        <strain evidence="10">JCM 18657</strain>
    </source>
</reference>
<dbReference type="CDD" id="cd11642">
    <property type="entry name" value="SUMT"/>
    <property type="match status" value="1"/>
</dbReference>
<comment type="similarity">
    <text evidence="6">Belongs to the precorrin methyltransferase family.</text>
</comment>
<name>A0ABW2V6B2_9BACL</name>
<sequence>MKEHGSETDGRGSQADKTTRKGKVYLVGAGPGDAKLITLRGLEALRKADAIVYDRLASPRLLQHARPDAERIFVGKLPDKHMMKQSDINVLLKDLALQGKTVVRLKGGDPAVFGRVGEEAEVLVQHGIEFEIVPGITSAIAVPAYAGIPVTHRDLTSSFAIITGHEYPNKTYKQVDFKKLAAATGTLIFLMGVANLGNICRQLLEAGKPADLPVALIRWGTWMEQQTLVGTLSDIEEKVREAGFTSPAVIIAGDVVRLREKLAWFEKKPLFGRRILVTRARSQASELADLIDELGGEPIEFPVISLRTPEDPDKLAKLDEALSRLDAYNWVVFTSVNGVEFFFKRLRELRIDIRRLASARIAAVGPKTAEALAERGLIAELLPGKFQAEDLFEALKPLLAEGDSVLLPRSAIAREILPEALREIGVNVTVADVYENVVSDEGVEDIVKLLKDKAIHVVTFTSSSTVKNLLAALDKADEDPLALLEGAEIACIGPVTAATAERAGLRVTYMAEEATVRSLVEAIAAATGKSTQEI</sequence>
<dbReference type="Proteomes" id="UP001596528">
    <property type="component" value="Unassembled WGS sequence"/>
</dbReference>
<evidence type="ECO:0000256" key="1">
    <source>
        <dbReference type="ARBA" id="ARBA00012162"/>
    </source>
</evidence>
<evidence type="ECO:0000256" key="5">
    <source>
        <dbReference type="ARBA" id="ARBA00023244"/>
    </source>
</evidence>
<dbReference type="InterPro" id="IPR014776">
    <property type="entry name" value="4pyrrole_Mease_sub2"/>
</dbReference>
<dbReference type="CDD" id="cd06578">
    <property type="entry name" value="HemD"/>
    <property type="match status" value="1"/>
</dbReference>
<dbReference type="SUPFAM" id="SSF69618">
    <property type="entry name" value="HemD-like"/>
    <property type="match status" value="1"/>
</dbReference>
<dbReference type="InterPro" id="IPR035996">
    <property type="entry name" value="4pyrrol_Methylase_sf"/>
</dbReference>
<dbReference type="GO" id="GO:0032259">
    <property type="term" value="P:methylation"/>
    <property type="evidence" value="ECO:0007669"/>
    <property type="project" value="UniProtKB-KW"/>
</dbReference>
<evidence type="ECO:0000313" key="9">
    <source>
        <dbReference type="EMBL" id="MFC7750565.1"/>
    </source>
</evidence>
<keyword evidence="4" id="KW-0949">S-adenosyl-L-methionine</keyword>